<comment type="caution">
    <text evidence="3">The sequence shown here is derived from an EMBL/GenBank/DDBJ whole genome shotgun (WGS) entry which is preliminary data.</text>
</comment>
<evidence type="ECO:0000256" key="1">
    <source>
        <dbReference type="SAM" id="MobiDB-lite"/>
    </source>
</evidence>
<dbReference type="EMBL" id="JAEACU010000008">
    <property type="protein sequence ID" value="KAH7520683.1"/>
    <property type="molecule type" value="Genomic_DNA"/>
</dbReference>
<reference evidence="3" key="1">
    <citation type="journal article" date="2021" name="Front. Plant Sci.">
        <title>Chromosome-Scale Genome Assembly for Chinese Sour Jujube and Insights Into Its Genome Evolution and Domestication Signature.</title>
        <authorList>
            <person name="Shen L.-Y."/>
            <person name="Luo H."/>
            <person name="Wang X.-L."/>
            <person name="Wang X.-M."/>
            <person name="Qiu X.-J."/>
            <person name="Liu H."/>
            <person name="Zhou S.-S."/>
            <person name="Jia K.-H."/>
            <person name="Nie S."/>
            <person name="Bao Y.-T."/>
            <person name="Zhang R.-G."/>
            <person name="Yun Q.-Z."/>
            <person name="Chai Y.-H."/>
            <person name="Lu J.-Y."/>
            <person name="Li Y."/>
            <person name="Zhao S.-W."/>
            <person name="Mao J.-F."/>
            <person name="Jia S.-G."/>
            <person name="Mao Y.-M."/>
        </authorList>
    </citation>
    <scope>NUCLEOTIDE SEQUENCE</scope>
    <source>
        <strain evidence="3">AT0</strain>
        <tissue evidence="3">Leaf</tissue>
    </source>
</reference>
<keyword evidence="2" id="KW-0472">Membrane</keyword>
<dbReference type="AlphaFoldDB" id="A0A978V0B7"/>
<sequence>MQPRKSKMVSRVIVIKLKANDVHSNCGSSHNCGSRNLSFVMGSYNPNKKSTIYYESVIIYNSYSENKTATLVKSVENFSQPPFNVTRIHFLALLQISTGPGDNVIEYEYLQHGRIRNNISYTNKTHIVNIPLALLLQPLKEMASSSNISKSDDQQPHYADKEAAQKNQNGEEKVESCSSSKQMKYIAFVVQGIIVVMSVALGTIWTVVTPRRLVYKLI</sequence>
<feature type="compositionally biased region" description="Basic and acidic residues" evidence="1">
    <location>
        <begin position="150"/>
        <end position="175"/>
    </location>
</feature>
<evidence type="ECO:0000256" key="2">
    <source>
        <dbReference type="SAM" id="Phobius"/>
    </source>
</evidence>
<feature type="region of interest" description="Disordered" evidence="1">
    <location>
        <begin position="146"/>
        <end position="175"/>
    </location>
</feature>
<proteinExistence type="predicted"/>
<gene>
    <name evidence="3" type="ORF">FEM48_Zijuj08G0171200</name>
</gene>
<feature type="transmembrane region" description="Helical" evidence="2">
    <location>
        <begin position="185"/>
        <end position="208"/>
    </location>
</feature>
<evidence type="ECO:0000313" key="4">
    <source>
        <dbReference type="Proteomes" id="UP000813462"/>
    </source>
</evidence>
<accession>A0A978V0B7</accession>
<keyword evidence="2" id="KW-0812">Transmembrane</keyword>
<name>A0A978V0B7_ZIZJJ</name>
<protein>
    <submittedName>
        <fullName evidence="3">Uncharacterized protein</fullName>
    </submittedName>
</protein>
<organism evidence="3 4">
    <name type="scientific">Ziziphus jujuba var. spinosa</name>
    <dbReference type="NCBI Taxonomy" id="714518"/>
    <lineage>
        <taxon>Eukaryota</taxon>
        <taxon>Viridiplantae</taxon>
        <taxon>Streptophyta</taxon>
        <taxon>Embryophyta</taxon>
        <taxon>Tracheophyta</taxon>
        <taxon>Spermatophyta</taxon>
        <taxon>Magnoliopsida</taxon>
        <taxon>eudicotyledons</taxon>
        <taxon>Gunneridae</taxon>
        <taxon>Pentapetalae</taxon>
        <taxon>rosids</taxon>
        <taxon>fabids</taxon>
        <taxon>Rosales</taxon>
        <taxon>Rhamnaceae</taxon>
        <taxon>Paliureae</taxon>
        <taxon>Ziziphus</taxon>
    </lineage>
</organism>
<evidence type="ECO:0000313" key="3">
    <source>
        <dbReference type="EMBL" id="KAH7520683.1"/>
    </source>
</evidence>
<dbReference type="Proteomes" id="UP000813462">
    <property type="component" value="Unassembled WGS sequence"/>
</dbReference>
<keyword evidence="2" id="KW-1133">Transmembrane helix</keyword>